<evidence type="ECO:0000313" key="1">
    <source>
        <dbReference type="EMBL" id="CAI3988983.1"/>
    </source>
</evidence>
<accession>A0A9P1FUJ2</accession>
<comment type="caution">
    <text evidence="1">The sequence shown here is derived from an EMBL/GenBank/DDBJ whole genome shotgun (WGS) entry which is preliminary data.</text>
</comment>
<protein>
    <submittedName>
        <fullName evidence="1">Uncharacterized protein</fullName>
    </submittedName>
</protein>
<evidence type="ECO:0000313" key="3">
    <source>
        <dbReference type="Proteomes" id="UP001152797"/>
    </source>
</evidence>
<dbReference type="EMBL" id="CAMXCT020001322">
    <property type="protein sequence ID" value="CAL1142358.1"/>
    <property type="molecule type" value="Genomic_DNA"/>
</dbReference>
<proteinExistence type="predicted"/>
<sequence length="121" mass="14067">MEVTYPADNVDDPMKLGLTDLLNFQEDMQTNKQLQRAHLSTLLLLAQTWFLQLYTYWLKDMDSKNGSNSSPIQMRVAILQSFHECSRTCQQIQHTLSLSTYDGVLYEEVLLAKVNFHRLLL</sequence>
<keyword evidence="3" id="KW-1185">Reference proteome</keyword>
<reference evidence="2" key="2">
    <citation type="submission" date="2024-04" db="EMBL/GenBank/DDBJ databases">
        <authorList>
            <person name="Chen Y."/>
            <person name="Shah S."/>
            <person name="Dougan E. K."/>
            <person name="Thang M."/>
            <person name="Chan C."/>
        </authorList>
    </citation>
    <scope>NUCLEOTIDE SEQUENCE [LARGE SCALE GENOMIC DNA]</scope>
</reference>
<reference evidence="1" key="1">
    <citation type="submission" date="2022-10" db="EMBL/GenBank/DDBJ databases">
        <authorList>
            <person name="Chen Y."/>
            <person name="Dougan E. K."/>
            <person name="Chan C."/>
            <person name="Rhodes N."/>
            <person name="Thang M."/>
        </authorList>
    </citation>
    <scope>NUCLEOTIDE SEQUENCE</scope>
</reference>
<dbReference type="AlphaFoldDB" id="A0A9P1FUJ2"/>
<dbReference type="Proteomes" id="UP001152797">
    <property type="component" value="Unassembled WGS sequence"/>
</dbReference>
<dbReference type="EMBL" id="CAMXCT030001322">
    <property type="protein sequence ID" value="CAL4776295.1"/>
    <property type="molecule type" value="Genomic_DNA"/>
</dbReference>
<organism evidence="1">
    <name type="scientific">Cladocopium goreaui</name>
    <dbReference type="NCBI Taxonomy" id="2562237"/>
    <lineage>
        <taxon>Eukaryota</taxon>
        <taxon>Sar</taxon>
        <taxon>Alveolata</taxon>
        <taxon>Dinophyceae</taxon>
        <taxon>Suessiales</taxon>
        <taxon>Symbiodiniaceae</taxon>
        <taxon>Cladocopium</taxon>
    </lineage>
</organism>
<dbReference type="EMBL" id="CAMXCT010001322">
    <property type="protein sequence ID" value="CAI3988983.1"/>
    <property type="molecule type" value="Genomic_DNA"/>
</dbReference>
<evidence type="ECO:0000313" key="2">
    <source>
        <dbReference type="EMBL" id="CAL1142358.1"/>
    </source>
</evidence>
<gene>
    <name evidence="1" type="ORF">C1SCF055_LOCUS16091</name>
</gene>
<name>A0A9P1FUJ2_9DINO</name>